<dbReference type="PANTHER" id="PTHR42718:SF48">
    <property type="entry name" value="CONSERVED TWO-DOMAIN MEMBRANE PROTEIN-RELATED"/>
    <property type="match status" value="1"/>
</dbReference>
<sequence>MLNGYTALFATCLAPAGRLADRYGRRRLFLAGVAVFTVASAACAAAPSIGLLVAFRAVQAIGAALVMPTSLALLLTAFPPHRRPADPILVAGLSLAPGPLVAVVPVSVLGGRFVHRFGPG</sequence>
<evidence type="ECO:0000256" key="5">
    <source>
        <dbReference type="SAM" id="Phobius"/>
    </source>
</evidence>
<dbReference type="SUPFAM" id="SSF103473">
    <property type="entry name" value="MFS general substrate transporter"/>
    <property type="match status" value="1"/>
</dbReference>
<dbReference type="PROSITE" id="PS50850">
    <property type="entry name" value="MFS"/>
    <property type="match status" value="1"/>
</dbReference>
<reference evidence="7 8" key="1">
    <citation type="submission" date="2014-05" db="EMBL/GenBank/DDBJ databases">
        <title>Draft genome sequence of Amycolatopsis rifamycinica DSM 46095.</title>
        <authorList>
            <person name="Lal R."/>
            <person name="Saxena A."/>
            <person name="Kumari R."/>
            <person name="Mukherjee U."/>
            <person name="Singh P."/>
            <person name="Sangwan N."/>
            <person name="Mahato N.K."/>
        </authorList>
    </citation>
    <scope>NUCLEOTIDE SEQUENCE [LARGE SCALE GENOMIC DNA]</scope>
    <source>
        <strain evidence="7 8">DSM 46095</strain>
    </source>
</reference>
<dbReference type="GO" id="GO:0022857">
    <property type="term" value="F:transmembrane transporter activity"/>
    <property type="evidence" value="ECO:0007669"/>
    <property type="project" value="InterPro"/>
</dbReference>
<dbReference type="InterPro" id="IPR011701">
    <property type="entry name" value="MFS"/>
</dbReference>
<dbReference type="RefSeq" id="WP_051736224.1">
    <property type="nucleotide sequence ID" value="NZ_JMQI01000066.1"/>
</dbReference>
<protein>
    <recommendedName>
        <fullName evidence="6">Major facilitator superfamily (MFS) profile domain-containing protein</fullName>
    </recommendedName>
</protein>
<evidence type="ECO:0000313" key="8">
    <source>
        <dbReference type="Proteomes" id="UP000027345"/>
    </source>
</evidence>
<dbReference type="Pfam" id="PF07690">
    <property type="entry name" value="MFS_1"/>
    <property type="match status" value="1"/>
</dbReference>
<feature type="domain" description="Major facilitator superfamily (MFS) profile" evidence="6">
    <location>
        <begin position="1"/>
        <end position="120"/>
    </location>
</feature>
<dbReference type="EMBL" id="JMQI01000066">
    <property type="protein sequence ID" value="KDN18145.1"/>
    <property type="molecule type" value="Genomic_DNA"/>
</dbReference>
<keyword evidence="4 5" id="KW-0472">Membrane</keyword>
<dbReference type="eggNOG" id="COG0477">
    <property type="taxonomic scope" value="Bacteria"/>
</dbReference>
<evidence type="ECO:0000256" key="3">
    <source>
        <dbReference type="ARBA" id="ARBA00022989"/>
    </source>
</evidence>
<dbReference type="InterPro" id="IPR005829">
    <property type="entry name" value="Sugar_transporter_CS"/>
</dbReference>
<comment type="caution">
    <text evidence="7">The sequence shown here is derived from an EMBL/GenBank/DDBJ whole genome shotgun (WGS) entry which is preliminary data.</text>
</comment>
<dbReference type="GO" id="GO:0005886">
    <property type="term" value="C:plasma membrane"/>
    <property type="evidence" value="ECO:0007669"/>
    <property type="project" value="UniProtKB-SubCell"/>
</dbReference>
<dbReference type="STRING" id="287986.DV20_32930"/>
<proteinExistence type="predicted"/>
<feature type="transmembrane region" description="Helical" evidence="5">
    <location>
        <begin position="88"/>
        <end position="110"/>
    </location>
</feature>
<gene>
    <name evidence="7" type="ORF">DV20_32930</name>
</gene>
<dbReference type="InterPro" id="IPR020846">
    <property type="entry name" value="MFS_dom"/>
</dbReference>
<keyword evidence="3 5" id="KW-1133">Transmembrane helix</keyword>
<feature type="transmembrane region" description="Helical" evidence="5">
    <location>
        <begin position="28"/>
        <end position="51"/>
    </location>
</feature>
<dbReference type="PROSITE" id="PS00216">
    <property type="entry name" value="SUGAR_TRANSPORT_1"/>
    <property type="match status" value="1"/>
</dbReference>
<keyword evidence="8" id="KW-1185">Reference proteome</keyword>
<evidence type="ECO:0000313" key="7">
    <source>
        <dbReference type="EMBL" id="KDN18145.1"/>
    </source>
</evidence>
<dbReference type="Proteomes" id="UP000027345">
    <property type="component" value="Unassembled WGS sequence"/>
</dbReference>
<feature type="transmembrane region" description="Helical" evidence="5">
    <location>
        <begin position="57"/>
        <end position="76"/>
    </location>
</feature>
<name>A0A066TTG6_9PSEU</name>
<accession>A0A066TTG6</accession>
<organism evidence="7 8">
    <name type="scientific">Amycolatopsis rifamycinica</name>
    <dbReference type="NCBI Taxonomy" id="287986"/>
    <lineage>
        <taxon>Bacteria</taxon>
        <taxon>Bacillati</taxon>
        <taxon>Actinomycetota</taxon>
        <taxon>Actinomycetes</taxon>
        <taxon>Pseudonocardiales</taxon>
        <taxon>Pseudonocardiaceae</taxon>
        <taxon>Amycolatopsis</taxon>
    </lineage>
</organism>
<dbReference type="Gene3D" id="1.20.1720.10">
    <property type="entry name" value="Multidrug resistance protein D"/>
    <property type="match status" value="1"/>
</dbReference>
<dbReference type="InterPro" id="IPR036259">
    <property type="entry name" value="MFS_trans_sf"/>
</dbReference>
<evidence type="ECO:0000256" key="2">
    <source>
        <dbReference type="ARBA" id="ARBA00022692"/>
    </source>
</evidence>
<dbReference type="AlphaFoldDB" id="A0A066TTG6"/>
<comment type="subcellular location">
    <subcellularLocation>
        <location evidence="1">Cell membrane</location>
        <topology evidence="1">Multi-pass membrane protein</topology>
    </subcellularLocation>
</comment>
<dbReference type="PANTHER" id="PTHR42718">
    <property type="entry name" value="MAJOR FACILITATOR SUPERFAMILY MULTIDRUG TRANSPORTER MFSC"/>
    <property type="match status" value="1"/>
</dbReference>
<keyword evidence="2 5" id="KW-0812">Transmembrane</keyword>
<evidence type="ECO:0000256" key="4">
    <source>
        <dbReference type="ARBA" id="ARBA00023136"/>
    </source>
</evidence>
<evidence type="ECO:0000256" key="1">
    <source>
        <dbReference type="ARBA" id="ARBA00004651"/>
    </source>
</evidence>
<evidence type="ECO:0000259" key="6">
    <source>
        <dbReference type="PROSITE" id="PS50850"/>
    </source>
</evidence>